<evidence type="ECO:0000313" key="1">
    <source>
        <dbReference type="EMBL" id="KAJ9073061.1"/>
    </source>
</evidence>
<protein>
    <submittedName>
        <fullName evidence="1">Uncharacterized protein</fullName>
    </submittedName>
</protein>
<comment type="caution">
    <text evidence="1">The sequence shown here is derived from an EMBL/GenBank/DDBJ whole genome shotgun (WGS) entry which is preliminary data.</text>
</comment>
<dbReference type="Proteomes" id="UP001165960">
    <property type="component" value="Unassembled WGS sequence"/>
</dbReference>
<reference evidence="1" key="1">
    <citation type="submission" date="2022-04" db="EMBL/GenBank/DDBJ databases">
        <title>Genome of the entomopathogenic fungus Entomophthora muscae.</title>
        <authorList>
            <person name="Elya C."/>
            <person name="Lovett B.R."/>
            <person name="Lee E."/>
            <person name="Macias A.M."/>
            <person name="Hajek A.E."/>
            <person name="De Bivort B.L."/>
            <person name="Kasson M.T."/>
            <person name="De Fine Licht H.H."/>
            <person name="Stajich J.E."/>
        </authorList>
    </citation>
    <scope>NUCLEOTIDE SEQUENCE</scope>
    <source>
        <strain evidence="1">Berkeley</strain>
    </source>
</reference>
<name>A0ACC2TF66_9FUNG</name>
<dbReference type="EMBL" id="QTSX02002937">
    <property type="protein sequence ID" value="KAJ9073061.1"/>
    <property type="molecule type" value="Genomic_DNA"/>
</dbReference>
<evidence type="ECO:0000313" key="2">
    <source>
        <dbReference type="Proteomes" id="UP001165960"/>
    </source>
</evidence>
<sequence>MKASATFSLLIASVLASPLLVERRQDQMESHEEHDSSPEGNDNIISGFFGQIRGLVGSTAKTFSQITGLDLTNDSDSYDVESGGEHSHGSGGHGSSSGGGYGASEPEDEHGSGGPSSSIGGGHGASEPEDESISFGGDSSDFGSGRGYGSRSKGEFGAPDEPFGLSGDTTTHGSGGHGSSGHGADESAGTAGGHGHDASEDNLGSEKGSPGHGESHMSASPPRSAARKKDSYGKTNKRVAQVRSASANDDDLFNDDALGMETRSLDSGDDFGDSSSHKKGEESQPDGFFSRLGLGSVPILGQY</sequence>
<accession>A0ACC2TF66</accession>
<gene>
    <name evidence="1" type="ORF">DSO57_1020588</name>
</gene>
<keyword evidence="2" id="KW-1185">Reference proteome</keyword>
<proteinExistence type="predicted"/>
<organism evidence="1 2">
    <name type="scientific">Entomophthora muscae</name>
    <dbReference type="NCBI Taxonomy" id="34485"/>
    <lineage>
        <taxon>Eukaryota</taxon>
        <taxon>Fungi</taxon>
        <taxon>Fungi incertae sedis</taxon>
        <taxon>Zoopagomycota</taxon>
        <taxon>Entomophthoromycotina</taxon>
        <taxon>Entomophthoromycetes</taxon>
        <taxon>Entomophthorales</taxon>
        <taxon>Entomophthoraceae</taxon>
        <taxon>Entomophthora</taxon>
    </lineage>
</organism>